<organism evidence="5 6">
    <name type="scientific">Sutterella massiliensis</name>
    <dbReference type="NCBI Taxonomy" id="1816689"/>
    <lineage>
        <taxon>Bacteria</taxon>
        <taxon>Pseudomonadati</taxon>
        <taxon>Pseudomonadota</taxon>
        <taxon>Betaproteobacteria</taxon>
        <taxon>Burkholderiales</taxon>
        <taxon>Sutterellaceae</taxon>
        <taxon>Sutterella</taxon>
    </lineage>
</organism>
<dbReference type="InterPro" id="IPR050582">
    <property type="entry name" value="HAD-like_SerB"/>
</dbReference>
<dbReference type="EMBL" id="JACJJC010000024">
    <property type="protein sequence ID" value="MBM6704877.1"/>
    <property type="molecule type" value="Genomic_DNA"/>
</dbReference>
<dbReference type="Gene3D" id="3.40.50.1000">
    <property type="entry name" value="HAD superfamily/HAD-like"/>
    <property type="match status" value="1"/>
</dbReference>
<dbReference type="InterPro" id="IPR023214">
    <property type="entry name" value="HAD_sf"/>
</dbReference>
<evidence type="ECO:0000256" key="3">
    <source>
        <dbReference type="ARBA" id="ARBA00022842"/>
    </source>
</evidence>
<keyword evidence="1" id="KW-0479">Metal-binding</keyword>
<dbReference type="RefSeq" id="WP_205104313.1">
    <property type="nucleotide sequence ID" value="NZ_JACJJC010000024.1"/>
</dbReference>
<dbReference type="GO" id="GO:0016787">
    <property type="term" value="F:hydrolase activity"/>
    <property type="evidence" value="ECO:0007669"/>
    <property type="project" value="UniProtKB-KW"/>
</dbReference>
<dbReference type="NCBIfam" id="TIGR01488">
    <property type="entry name" value="HAD-SF-IB"/>
    <property type="match status" value="1"/>
</dbReference>
<dbReference type="InterPro" id="IPR006385">
    <property type="entry name" value="HAD_hydro_SerB1"/>
</dbReference>
<accession>A0ABS2DUP6</accession>
<evidence type="ECO:0000313" key="6">
    <source>
        <dbReference type="Proteomes" id="UP000715095"/>
    </source>
</evidence>
<sequence>MSLHSKSADLDHSADFPFRLFSGELPEVVAFDLDDTLITGDSMLLWHEWLYETGVVPERRWLDVIARMLREYHEGRLDMAASLAELMPAVERFSLEELSVLLERFIDERIVPRIRKEGRALIAAAQAAGRPVVIISASSAYIVRPIARRFGIENVADVIGIEMKTLNGHLTGEVEGVMSFREGKVVRLSEWLAEHRPGVQLAQVFFFTDSANDLPLSLAAGGAAFVNPDPVLEAAAHERRAPVLFWHSPYDEAERAKTDEAACGQTPNETLDALEALDDPDNADDRPDPRAGRFTKFRHPGLVREDDEDDDD</sequence>
<dbReference type="PANTHER" id="PTHR43344">
    <property type="entry name" value="PHOSPHOSERINE PHOSPHATASE"/>
    <property type="match status" value="1"/>
</dbReference>
<dbReference type="NCBIfam" id="TIGR01490">
    <property type="entry name" value="HAD-SF-IB-hyp1"/>
    <property type="match status" value="1"/>
</dbReference>
<evidence type="ECO:0000313" key="5">
    <source>
        <dbReference type="EMBL" id="MBM6704877.1"/>
    </source>
</evidence>
<dbReference type="InterPro" id="IPR036412">
    <property type="entry name" value="HAD-like_sf"/>
</dbReference>
<evidence type="ECO:0000256" key="4">
    <source>
        <dbReference type="SAM" id="MobiDB-lite"/>
    </source>
</evidence>
<protein>
    <submittedName>
        <fullName evidence="5">HAD-IB family hydrolase</fullName>
    </submittedName>
</protein>
<keyword evidence="3" id="KW-0460">Magnesium</keyword>
<dbReference type="PANTHER" id="PTHR43344:SF13">
    <property type="entry name" value="PHOSPHATASE RV3661-RELATED"/>
    <property type="match status" value="1"/>
</dbReference>
<dbReference type="SUPFAM" id="SSF56784">
    <property type="entry name" value="HAD-like"/>
    <property type="match status" value="1"/>
</dbReference>
<evidence type="ECO:0000256" key="1">
    <source>
        <dbReference type="ARBA" id="ARBA00022723"/>
    </source>
</evidence>
<dbReference type="Pfam" id="PF12710">
    <property type="entry name" value="HAD"/>
    <property type="match status" value="1"/>
</dbReference>
<comment type="caution">
    <text evidence="5">The sequence shown here is derived from an EMBL/GenBank/DDBJ whole genome shotgun (WGS) entry which is preliminary data.</text>
</comment>
<dbReference type="Proteomes" id="UP000715095">
    <property type="component" value="Unassembled WGS sequence"/>
</dbReference>
<name>A0ABS2DUP6_9BURK</name>
<proteinExistence type="predicted"/>
<dbReference type="Gene3D" id="1.20.1440.100">
    <property type="entry name" value="SG protein - dephosphorylation function"/>
    <property type="match status" value="1"/>
</dbReference>
<keyword evidence="6" id="KW-1185">Reference proteome</keyword>
<evidence type="ECO:0000256" key="2">
    <source>
        <dbReference type="ARBA" id="ARBA00022801"/>
    </source>
</evidence>
<gene>
    <name evidence="5" type="ORF">H6A60_10350</name>
</gene>
<feature type="region of interest" description="Disordered" evidence="4">
    <location>
        <begin position="274"/>
        <end position="312"/>
    </location>
</feature>
<reference evidence="5 6" key="1">
    <citation type="journal article" date="2021" name="Sci. Rep.">
        <title>The distribution of antibiotic resistance genes in chicken gut microbiota commensals.</title>
        <authorList>
            <person name="Juricova H."/>
            <person name="Matiasovicova J."/>
            <person name="Kubasova T."/>
            <person name="Cejkova D."/>
            <person name="Rychlik I."/>
        </authorList>
    </citation>
    <scope>NUCLEOTIDE SEQUENCE [LARGE SCALE GENOMIC DNA]</scope>
    <source>
        <strain evidence="5 6">An829</strain>
    </source>
</reference>
<keyword evidence="2 5" id="KW-0378">Hydrolase</keyword>